<reference evidence="3 4" key="1">
    <citation type="submission" date="2016-11" db="EMBL/GenBank/DDBJ databases">
        <title>Draft Genome Sequences of Nine Cyanobacterial Strains from Diverse Habitats.</title>
        <authorList>
            <person name="Zhu T."/>
            <person name="Hou S."/>
            <person name="Lu X."/>
            <person name="Hess W.R."/>
        </authorList>
    </citation>
    <scope>NUCLEOTIDE SEQUENCE [LARGE SCALE GENOMIC DNA]</scope>
    <source>
        <strain evidence="3 4">NIES-30</strain>
    </source>
</reference>
<feature type="transmembrane region" description="Helical" evidence="2">
    <location>
        <begin position="46"/>
        <end position="68"/>
    </location>
</feature>
<keyword evidence="4" id="KW-1185">Reference proteome</keyword>
<keyword evidence="2" id="KW-0812">Transmembrane</keyword>
<feature type="region of interest" description="Disordered" evidence="1">
    <location>
        <begin position="104"/>
        <end position="144"/>
    </location>
</feature>
<evidence type="ECO:0000256" key="1">
    <source>
        <dbReference type="SAM" id="MobiDB-lite"/>
    </source>
</evidence>
<feature type="compositionally biased region" description="Basic residues" evidence="1">
    <location>
        <begin position="108"/>
        <end position="138"/>
    </location>
</feature>
<dbReference type="OrthoDB" id="532115at2"/>
<organism evidence="3 4">
    <name type="scientific">Phormidium tenue NIES-30</name>
    <dbReference type="NCBI Taxonomy" id="549789"/>
    <lineage>
        <taxon>Bacteria</taxon>
        <taxon>Bacillati</taxon>
        <taxon>Cyanobacteriota</taxon>
        <taxon>Cyanophyceae</taxon>
        <taxon>Oscillatoriophycideae</taxon>
        <taxon>Oscillatoriales</taxon>
        <taxon>Oscillatoriaceae</taxon>
        <taxon>Phormidium</taxon>
    </lineage>
</organism>
<accession>A0A1U7J281</accession>
<proteinExistence type="predicted"/>
<dbReference type="Proteomes" id="UP000185557">
    <property type="component" value="Unassembled WGS sequence"/>
</dbReference>
<dbReference type="AlphaFoldDB" id="A0A1U7J281"/>
<name>A0A1U7J281_9CYAN</name>
<gene>
    <name evidence="3" type="ORF">NIES30_17665</name>
</gene>
<dbReference type="EMBL" id="MRCG01000014">
    <property type="protein sequence ID" value="OKH46125.1"/>
    <property type="molecule type" value="Genomic_DNA"/>
</dbReference>
<dbReference type="RefSeq" id="WP_073609757.1">
    <property type="nucleotide sequence ID" value="NZ_MRCG01000014.1"/>
</dbReference>
<comment type="caution">
    <text evidence="3">The sequence shown here is derived from an EMBL/GenBank/DDBJ whole genome shotgun (WGS) entry which is preliminary data.</text>
</comment>
<keyword evidence="2" id="KW-1133">Transmembrane helix</keyword>
<evidence type="ECO:0000313" key="4">
    <source>
        <dbReference type="Proteomes" id="UP000185557"/>
    </source>
</evidence>
<keyword evidence="2" id="KW-0472">Membrane</keyword>
<evidence type="ECO:0000313" key="3">
    <source>
        <dbReference type="EMBL" id="OKH46125.1"/>
    </source>
</evidence>
<dbReference type="STRING" id="549789.NIES30_17665"/>
<sequence length="144" mass="16073">MLGHPNDFVPVNGAINMKPGFGPIPADQLVPWCVIALFNIVIVNRIFGAGWIPTILCIGWGAATWWVLTGSDASRFLSKFHSPPSWCYGHLAYFTPLAPYPDLNPKSSRGRTTKKAKKSFKKAEKRKALKTSKTSQHRPRADYF</sequence>
<protein>
    <submittedName>
        <fullName evidence="3">Uncharacterized protein</fullName>
    </submittedName>
</protein>
<evidence type="ECO:0000256" key="2">
    <source>
        <dbReference type="SAM" id="Phobius"/>
    </source>
</evidence>